<evidence type="ECO:0000313" key="1">
    <source>
        <dbReference type="EMBL" id="KNC69100.1"/>
    </source>
</evidence>
<dbReference type="Gene3D" id="1.25.10.10">
    <property type="entry name" value="Leucine-rich Repeat Variant"/>
    <property type="match status" value="1"/>
</dbReference>
<dbReference type="OrthoDB" id="6312431at2"/>
<dbReference type="InterPro" id="IPR011030">
    <property type="entry name" value="Lipovitellin_superhlx_dom"/>
</dbReference>
<accession>A0A0L0EXF7</accession>
<dbReference type="SUPFAM" id="SSF48431">
    <property type="entry name" value="Lipovitellin-phosvitin complex, superhelical domain"/>
    <property type="match status" value="1"/>
</dbReference>
<reference evidence="2" key="1">
    <citation type="submission" date="2015-07" db="EMBL/GenBank/DDBJ databases">
        <title>Draft genome sequence of a Pseudoalteromonas rubra strain, OCN096, isolated from Kaneohe Bay, Oahu, Hawaii.</title>
        <authorList>
            <person name="Beurmann S."/>
            <person name="Ushijima B."/>
            <person name="Belcaid M."/>
            <person name="Callahan S.M."/>
            <person name="Aeby G.S."/>
        </authorList>
    </citation>
    <scope>NUCLEOTIDE SEQUENCE [LARGE SCALE GENOMIC DNA]</scope>
    <source>
        <strain evidence="2">OCN096</strain>
    </source>
</reference>
<evidence type="ECO:0000313" key="2">
    <source>
        <dbReference type="Proteomes" id="UP000036850"/>
    </source>
</evidence>
<gene>
    <name evidence="1" type="ORF">AC626_00935</name>
</gene>
<name>A0A0L0EXF7_9GAMM</name>
<dbReference type="EMBL" id="LFZX01000003">
    <property type="protein sequence ID" value="KNC69100.1"/>
    <property type="molecule type" value="Genomic_DNA"/>
</dbReference>
<dbReference type="InterPro" id="IPR011989">
    <property type="entry name" value="ARM-like"/>
</dbReference>
<comment type="caution">
    <text evidence="1">The sequence shown here is derived from an EMBL/GenBank/DDBJ whole genome shotgun (WGS) entry which is preliminary data.</text>
</comment>
<dbReference type="Proteomes" id="UP000036850">
    <property type="component" value="Unassembled WGS sequence"/>
</dbReference>
<dbReference type="PATRIC" id="fig|43658.6.peg.3457"/>
<organism evidence="1 2">
    <name type="scientific">Pseudoalteromonas rubra</name>
    <dbReference type="NCBI Taxonomy" id="43658"/>
    <lineage>
        <taxon>Bacteria</taxon>
        <taxon>Pseudomonadati</taxon>
        <taxon>Pseudomonadota</taxon>
        <taxon>Gammaproteobacteria</taxon>
        <taxon>Alteromonadales</taxon>
        <taxon>Pseudoalteromonadaceae</taxon>
        <taxon>Pseudoalteromonas</taxon>
    </lineage>
</organism>
<proteinExistence type="predicted"/>
<evidence type="ECO:0008006" key="3">
    <source>
        <dbReference type="Google" id="ProtNLM"/>
    </source>
</evidence>
<protein>
    <recommendedName>
        <fullName evidence="3">Vitellogenin domain-containing protein</fullName>
    </recommendedName>
</protein>
<dbReference type="AlphaFoldDB" id="A0A0L0EXF7"/>
<sequence length="527" mass="58652">MKKITITLASFSLLGILVFVANLSFKQAYQSPDAEAVRTADYKYVKNQEHVSGYRVHIQSAVLSDKGTAFAHSDLTWKMYFHQALGNASRSAALLTDIEFVSDNKAQYMPQQLPFYFSYDGQQFVHSDLLGLAQSHPLSVLPKILDLMSYSLTETLTFNDALGSTTYRFEQEGNAIGREIVRQQRQTNNKAQESWLLTLKNADHTMINQPGPLTLEYSHTQTLQQNTQQYQIVQTVKIQPVEYQPFALANWSASHNASVPSLDNNQSAPIAITAENFMAQLELLTGSLDPMLAKEIGKFMLENYDHSTIKAYLMEHAGLNSALIYSLQKAQTPEAEQTLADLLIERDLDHPTLQKVAMALGRIENASNIAFTSLQAVADDHSDQTLSGVALLSIGTMNKFSPAQSQQVARLLERKLSEPQQLPTAILAIANSKNPALVNKLPEYLNHTDGQVRRNTIKSLANNEAYQDQVVTSLTGAPDVNTVDAFVRTYQRADYALSEENIGKLTAFYQATTHPIIKKRLASILQH</sequence>